<proteinExistence type="inferred from homology"/>
<evidence type="ECO:0000256" key="3">
    <source>
        <dbReference type="ARBA" id="ARBA00022801"/>
    </source>
</evidence>
<dbReference type="Gene3D" id="3.60.15.10">
    <property type="entry name" value="Ribonuclease Z/Hydroxyacylglutathione hydrolase-like"/>
    <property type="match status" value="1"/>
</dbReference>
<feature type="region of interest" description="Disordered" evidence="5">
    <location>
        <begin position="281"/>
        <end position="312"/>
    </location>
</feature>
<dbReference type="EMBL" id="BOMN01000001">
    <property type="protein sequence ID" value="GIE16965.1"/>
    <property type="molecule type" value="Genomic_DNA"/>
</dbReference>
<dbReference type="PANTHER" id="PTHR42978:SF3">
    <property type="entry name" value="BLR3078 PROTEIN"/>
    <property type="match status" value="1"/>
</dbReference>
<dbReference type="Pfam" id="PF00753">
    <property type="entry name" value="Lactamase_B"/>
    <property type="match status" value="1"/>
</dbReference>
<name>A0ABQ3ZEI4_9ACTN</name>
<keyword evidence="3" id="KW-0378">Hydrolase</keyword>
<evidence type="ECO:0000256" key="4">
    <source>
        <dbReference type="ARBA" id="ARBA00022833"/>
    </source>
</evidence>
<sequence length="312" mass="33986">MPLLTEPNPWSRPLPEASPPADLAIYHLPTGTYTTRAALAFKGGSFSDKRQFASSAVLVQHPDGDLLIDAGFGTNVAAHIAMLPRFVRAPHQTGLTVSSQLDAIGYDRRRLRGVLPTHSHWDHVSGLDSLHGTPIWMNANEREYAAEDPDGKVYRSVSQGHDIHEYGFDHQPYLGFASSYDVYGDGSVVIALAGGHTTGSVIVFVTLPTAKRYAFIGDLTWQIDGIRRRVERPWLLSKLADSDPEQLRQGLRRMIAVEGHMQIVPAHDLNSYQGIPLLSARAAGKPDQDRTAPTDPPVSTGADTPPTTTTGK</sequence>
<dbReference type="SUPFAM" id="SSF56281">
    <property type="entry name" value="Metallo-hydrolase/oxidoreductase"/>
    <property type="match status" value="1"/>
</dbReference>
<evidence type="ECO:0000256" key="2">
    <source>
        <dbReference type="ARBA" id="ARBA00022723"/>
    </source>
</evidence>
<evidence type="ECO:0000259" key="6">
    <source>
        <dbReference type="SMART" id="SM00849"/>
    </source>
</evidence>
<accession>A0ABQ3ZEI4</accession>
<keyword evidence="8" id="KW-1185">Reference proteome</keyword>
<dbReference type="InterPro" id="IPR036866">
    <property type="entry name" value="RibonucZ/Hydroxyglut_hydro"/>
</dbReference>
<evidence type="ECO:0000256" key="5">
    <source>
        <dbReference type="SAM" id="MobiDB-lite"/>
    </source>
</evidence>
<organism evidence="7 8">
    <name type="scientific">Winogradskya humida</name>
    <dbReference type="NCBI Taxonomy" id="113566"/>
    <lineage>
        <taxon>Bacteria</taxon>
        <taxon>Bacillati</taxon>
        <taxon>Actinomycetota</taxon>
        <taxon>Actinomycetes</taxon>
        <taxon>Micromonosporales</taxon>
        <taxon>Micromonosporaceae</taxon>
        <taxon>Winogradskya</taxon>
    </lineage>
</organism>
<feature type="domain" description="Metallo-beta-lactamase" evidence="6">
    <location>
        <begin position="53"/>
        <end position="267"/>
    </location>
</feature>
<dbReference type="Proteomes" id="UP000603200">
    <property type="component" value="Unassembled WGS sequence"/>
</dbReference>
<keyword evidence="4" id="KW-0862">Zinc</keyword>
<dbReference type="PANTHER" id="PTHR42978">
    <property type="entry name" value="QUORUM-QUENCHING LACTONASE YTNP-RELATED-RELATED"/>
    <property type="match status" value="1"/>
</dbReference>
<comment type="similarity">
    <text evidence="1">Belongs to the metallo-beta-lactamase superfamily.</text>
</comment>
<dbReference type="RefSeq" id="WP_203834284.1">
    <property type="nucleotide sequence ID" value="NZ_BAAATV010000001.1"/>
</dbReference>
<reference evidence="7 8" key="1">
    <citation type="submission" date="2021-01" db="EMBL/GenBank/DDBJ databases">
        <title>Whole genome shotgun sequence of Actinoplanes humidus NBRC 14915.</title>
        <authorList>
            <person name="Komaki H."/>
            <person name="Tamura T."/>
        </authorList>
    </citation>
    <scope>NUCLEOTIDE SEQUENCE [LARGE SCALE GENOMIC DNA]</scope>
    <source>
        <strain evidence="7 8">NBRC 14915</strain>
    </source>
</reference>
<evidence type="ECO:0000256" key="1">
    <source>
        <dbReference type="ARBA" id="ARBA00007749"/>
    </source>
</evidence>
<dbReference type="SMART" id="SM00849">
    <property type="entry name" value="Lactamase_B"/>
    <property type="match status" value="1"/>
</dbReference>
<dbReference type="InterPro" id="IPR001279">
    <property type="entry name" value="Metallo-B-lactamas"/>
</dbReference>
<gene>
    <name evidence="7" type="ORF">Ahu01nite_000670</name>
</gene>
<comment type="caution">
    <text evidence="7">The sequence shown here is derived from an EMBL/GenBank/DDBJ whole genome shotgun (WGS) entry which is preliminary data.</text>
</comment>
<keyword evidence="2" id="KW-0479">Metal-binding</keyword>
<dbReference type="InterPro" id="IPR051013">
    <property type="entry name" value="MBL_superfamily_lactonases"/>
</dbReference>
<protein>
    <submittedName>
        <fullName evidence="7">MBL fold metallo-hydrolase</fullName>
    </submittedName>
</protein>
<evidence type="ECO:0000313" key="7">
    <source>
        <dbReference type="EMBL" id="GIE16965.1"/>
    </source>
</evidence>
<evidence type="ECO:0000313" key="8">
    <source>
        <dbReference type="Proteomes" id="UP000603200"/>
    </source>
</evidence>